<keyword evidence="13" id="KW-0256">Endoplasmic reticulum</keyword>
<dbReference type="InterPro" id="IPR043538">
    <property type="entry name" value="XYLT"/>
</dbReference>
<keyword evidence="9" id="KW-0808">Transferase</keyword>
<keyword evidence="19" id="KW-0325">Glycoprotein</keyword>
<evidence type="ECO:0000256" key="4">
    <source>
        <dbReference type="ARBA" id="ARBA00005093"/>
    </source>
</evidence>
<comment type="pathway">
    <text evidence="4">Glycan metabolism; heparan sulfate biosynthesis.</text>
</comment>
<sequence length="1091" mass="123622">MTLVYPQPFILKDFHIQNTTPPKPKLTYEQRRFLQTIPQRTPPDLERGQAYFTSGMSSKITTALKLSKIKITGFNYCKMLDGSIFNAMVYLHPLKGSIATLNPLVKTVISLLDDTAEKITEFIKIKFETVDVLEAHRYACYAVAEGNNPSANLTDVRFVVSFDPNEFFHTALPSIRPTAPLVTPSKKRYLVAFLIMVHEDAGLHQLKMLIDLLDDGNAIILIHVDKSAQDLYIRISEYLADRSYSSTAPKGNLFLAQNRFANTWGHISLVYTQLSGFWELVDLADWDYIVNLSNYDWPLRNNVDMHAALSLYPRFSWIDYWNDTEAIADRFLRPHLARADHSTVYHPPELSITSWPFSHWRAYKQMQWMVLTREAVQFFRKDKHAINYLAFMEHTLLPEESFFATALVNSKLSSFLKRDKKRYVRSPYDHSSPPWIGWSDRHIFRPSQTDPEFIFLRPFNVLGEFFGETKLIEWIRVNHLTIDPKQPCYRDQLGYRDECLEEIAATIAENNELILIPVNLDFIPVVENLRCSLLKFGMRNILHWAIDIQTHDKLIEAGFMSFFMPNIKGGPNRYVSGTPTFNKILRHKPKVIQRLLDAGFHVVYLDADLVVTKDFRDTMRKLVSGGVGDLFSARADVLLAIQGDAWNGETDPQQLVIAPTDHITTSTLPKAMTGIMYFRNTPGSKRFIEDVIKRQGLDLILDDQEAVREAVAQTRNVIWTGVGLPLHPNADPSTQDSTSKSLLHPQSATSSKNNGGLFSGNFAEFFRLAFLSKDEAVDDGRTRVHFLDQIEFVSGDLYFGNHKLLPVDYTGFQVIHTGGTHVDVSYTLKKHGLWTLDKEGRCLIQEKKPSKGLSGINDETRYHDVVEKEIAKSNNQEGWNGESNNKDISHFLVWILWASLGETNEPQRLFIYGWLAGVICSLLIFIPLKLLTKITEPNRVRAKVAAGRNAAESIKTRLKDECDSNTSHAELTEEDDTISQSSDDESLPHCKMANLGMTKGKVAAQCCHAALAAYLIAKSKNSQTREWLKAWERLGQAKITLKCPDEATMLDMQKKARSIGLPAKSICDAGHTQIAAGSRTVLAIGPGKLFT</sequence>
<dbReference type="InterPro" id="IPR005069">
    <property type="entry name" value="Nucl-diP-sugar_transferase"/>
</dbReference>
<feature type="region of interest" description="Disordered" evidence="24">
    <location>
        <begin position="728"/>
        <end position="752"/>
    </location>
</feature>
<evidence type="ECO:0000256" key="17">
    <source>
        <dbReference type="ARBA" id="ARBA00023136"/>
    </source>
</evidence>
<keyword evidence="17 25" id="KW-0472">Membrane</keyword>
<dbReference type="CDD" id="cd02430">
    <property type="entry name" value="PTH2"/>
    <property type="match status" value="1"/>
</dbReference>
<dbReference type="SUPFAM" id="SSF102462">
    <property type="entry name" value="Peptidyl-tRNA hydrolase II"/>
    <property type="match status" value="1"/>
</dbReference>
<dbReference type="GO" id="GO:0005789">
    <property type="term" value="C:endoplasmic reticulum membrane"/>
    <property type="evidence" value="ECO:0007669"/>
    <property type="project" value="UniProtKB-SubCell"/>
</dbReference>
<evidence type="ECO:0000256" key="3">
    <source>
        <dbReference type="ARBA" id="ARBA00004840"/>
    </source>
</evidence>
<dbReference type="InterPro" id="IPR003406">
    <property type="entry name" value="Glyco_trans_14"/>
</dbReference>
<dbReference type="Pfam" id="PF02485">
    <property type="entry name" value="Branch"/>
    <property type="match status" value="1"/>
</dbReference>
<evidence type="ECO:0000256" key="6">
    <source>
        <dbReference type="ARBA" id="ARBA00011972"/>
    </source>
</evidence>
<organism evidence="27 28">
    <name type="scientific">Batrachochytrium dendrobatidis (strain JEL423)</name>
    <dbReference type="NCBI Taxonomy" id="403673"/>
    <lineage>
        <taxon>Eukaryota</taxon>
        <taxon>Fungi</taxon>
        <taxon>Fungi incertae sedis</taxon>
        <taxon>Chytridiomycota</taxon>
        <taxon>Chytridiomycota incertae sedis</taxon>
        <taxon>Chytridiomycetes</taxon>
        <taxon>Rhizophydiales</taxon>
        <taxon>Rhizophydiales incertae sedis</taxon>
        <taxon>Batrachochytrium</taxon>
    </lineage>
</organism>
<dbReference type="Pfam" id="PF01981">
    <property type="entry name" value="PTH2"/>
    <property type="match status" value="1"/>
</dbReference>
<dbReference type="GO" id="GO:0015012">
    <property type="term" value="P:heparan sulfate proteoglycan biosynthetic process"/>
    <property type="evidence" value="ECO:0007669"/>
    <property type="project" value="UniProtKB-UniPathway"/>
</dbReference>
<dbReference type="GO" id="GO:0000139">
    <property type="term" value="C:Golgi membrane"/>
    <property type="evidence" value="ECO:0007669"/>
    <property type="project" value="UniProtKB-SubCell"/>
</dbReference>
<dbReference type="InterPro" id="IPR002833">
    <property type="entry name" value="PTH2"/>
</dbReference>
<dbReference type="PANTHER" id="PTHR46025">
    <property type="entry name" value="XYLOSYLTRANSFERASE OXT"/>
    <property type="match status" value="1"/>
</dbReference>
<dbReference type="EC" id="3.1.1.29" evidence="7"/>
<comment type="subcellular location">
    <subcellularLocation>
        <location evidence="2">Endoplasmic reticulum membrane</location>
        <topology evidence="2">Single-pass type II membrane protein</topology>
    </subcellularLocation>
    <subcellularLocation>
        <location evidence="1">Golgi apparatus membrane</location>
        <topology evidence="1">Single-pass type II membrane protein</topology>
    </subcellularLocation>
</comment>
<dbReference type="UniPathway" id="UPA00756"/>
<comment type="catalytic activity">
    <reaction evidence="23">
        <text>an N-acyl-L-alpha-aminoacyl-tRNA + H2O = an N-acyl-L-amino acid + a tRNA + H(+)</text>
        <dbReference type="Rhea" id="RHEA:54448"/>
        <dbReference type="Rhea" id="RHEA-COMP:10123"/>
        <dbReference type="Rhea" id="RHEA-COMP:13883"/>
        <dbReference type="ChEBI" id="CHEBI:15377"/>
        <dbReference type="ChEBI" id="CHEBI:15378"/>
        <dbReference type="ChEBI" id="CHEBI:59874"/>
        <dbReference type="ChEBI" id="CHEBI:78442"/>
        <dbReference type="ChEBI" id="CHEBI:138191"/>
        <dbReference type="EC" id="3.1.1.29"/>
    </reaction>
</comment>
<evidence type="ECO:0000256" key="24">
    <source>
        <dbReference type="SAM" id="MobiDB-lite"/>
    </source>
</evidence>
<dbReference type="FunFam" id="3.40.1490.10:FF:000002">
    <property type="entry name" value="Peptidyl-tRNA hydrolase 2, mitochondrial"/>
    <property type="match status" value="1"/>
</dbReference>
<dbReference type="VEuPathDB" id="FungiDB:BDEG_20607"/>
<evidence type="ECO:0000313" key="28">
    <source>
        <dbReference type="Proteomes" id="UP000077115"/>
    </source>
</evidence>
<feature type="transmembrane region" description="Helical" evidence="25">
    <location>
        <begin position="909"/>
        <end position="931"/>
    </location>
</feature>
<evidence type="ECO:0000256" key="12">
    <source>
        <dbReference type="ARBA" id="ARBA00022801"/>
    </source>
</evidence>
<feature type="compositionally biased region" description="Polar residues" evidence="24">
    <location>
        <begin position="731"/>
        <end position="752"/>
    </location>
</feature>
<evidence type="ECO:0000256" key="1">
    <source>
        <dbReference type="ARBA" id="ARBA00004323"/>
    </source>
</evidence>
<dbReference type="NCBIfam" id="TIGR00283">
    <property type="entry name" value="arch_pth2"/>
    <property type="match status" value="1"/>
</dbReference>
<reference evidence="27 28" key="2">
    <citation type="submission" date="2016-05" db="EMBL/GenBank/DDBJ databases">
        <title>Lineage-specific infection strategies underlie the spectrum of fungal disease in amphibians.</title>
        <authorList>
            <person name="Cuomo C.A."/>
            <person name="Farrer R.A."/>
            <person name="James T."/>
            <person name="Longcore J."/>
            <person name="Birren B."/>
        </authorList>
    </citation>
    <scope>NUCLEOTIDE SEQUENCE [LARGE SCALE GENOMIC DNA]</scope>
    <source>
        <strain evidence="27 28">JEL423</strain>
    </source>
</reference>
<dbReference type="UniPathway" id="UPA00755"/>
<accession>A0A177W9P6</accession>
<evidence type="ECO:0000256" key="16">
    <source>
        <dbReference type="ARBA" id="ARBA00023034"/>
    </source>
</evidence>
<keyword evidence="8" id="KW-0328">Glycosyltransferase</keyword>
<keyword evidence="18" id="KW-1015">Disulfide bond</keyword>
<keyword evidence="14" id="KW-0735">Signal-anchor</keyword>
<evidence type="ECO:0000256" key="13">
    <source>
        <dbReference type="ARBA" id="ARBA00022824"/>
    </source>
</evidence>
<feature type="compositionally biased region" description="Acidic residues" evidence="24">
    <location>
        <begin position="972"/>
        <end position="985"/>
    </location>
</feature>
<evidence type="ECO:0000256" key="14">
    <source>
        <dbReference type="ARBA" id="ARBA00022968"/>
    </source>
</evidence>
<name>A0A177W9P6_BATDL</name>
<keyword evidence="15 25" id="KW-1133">Transmembrane helix</keyword>
<dbReference type="eggNOG" id="KOG0799">
    <property type="taxonomic scope" value="Eukaryota"/>
</dbReference>
<evidence type="ECO:0000256" key="25">
    <source>
        <dbReference type="SAM" id="Phobius"/>
    </source>
</evidence>
<evidence type="ECO:0000256" key="8">
    <source>
        <dbReference type="ARBA" id="ARBA00022676"/>
    </source>
</evidence>
<comment type="similarity">
    <text evidence="20">Belongs to the PTH2 family.</text>
</comment>
<evidence type="ECO:0000256" key="9">
    <source>
        <dbReference type="ARBA" id="ARBA00022679"/>
    </source>
</evidence>
<dbReference type="EC" id="2.4.2.26" evidence="6"/>
<evidence type="ECO:0000256" key="18">
    <source>
        <dbReference type="ARBA" id="ARBA00023157"/>
    </source>
</evidence>
<reference evidence="27 28" key="1">
    <citation type="submission" date="2006-10" db="EMBL/GenBank/DDBJ databases">
        <title>The Genome Sequence of Batrachochytrium dendrobatidis JEL423.</title>
        <authorList>
            <consortium name="The Broad Institute Genome Sequencing Platform"/>
            <person name="Birren B."/>
            <person name="Lander E."/>
            <person name="Galagan J."/>
            <person name="Cuomo C."/>
            <person name="Devon K."/>
            <person name="Jaffe D."/>
            <person name="Butler J."/>
            <person name="Alvarez P."/>
            <person name="Gnerre S."/>
            <person name="Grabherr M."/>
            <person name="Kleber M."/>
            <person name="Mauceli E."/>
            <person name="Brockman W."/>
            <person name="Young S."/>
            <person name="LaButti K."/>
            <person name="Sykes S."/>
            <person name="DeCaprio D."/>
            <person name="Crawford M."/>
            <person name="Koehrsen M."/>
            <person name="Engels R."/>
            <person name="Montgomery P."/>
            <person name="Pearson M."/>
            <person name="Howarth C."/>
            <person name="Larson L."/>
            <person name="White J."/>
            <person name="O'Leary S."/>
            <person name="Kodira C."/>
            <person name="Zeng Q."/>
            <person name="Yandava C."/>
            <person name="Alvarado L."/>
            <person name="Longcore J."/>
            <person name="James T."/>
        </authorList>
    </citation>
    <scope>NUCLEOTIDE SEQUENCE [LARGE SCALE GENOMIC DNA]</scope>
    <source>
        <strain evidence="27 28">JEL423</strain>
    </source>
</reference>
<keyword evidence="16" id="KW-0333">Golgi apparatus</keyword>
<gene>
    <name evidence="27" type="ORF">BDEG_20607</name>
</gene>
<feature type="domain" description="Nucleotide-diphospho-sugar transferase" evidence="26">
    <location>
        <begin position="538"/>
        <end position="792"/>
    </location>
</feature>
<evidence type="ECO:0000256" key="2">
    <source>
        <dbReference type="ARBA" id="ARBA00004648"/>
    </source>
</evidence>
<dbReference type="Proteomes" id="UP000077115">
    <property type="component" value="Unassembled WGS sequence"/>
</dbReference>
<evidence type="ECO:0000256" key="10">
    <source>
        <dbReference type="ARBA" id="ARBA00022692"/>
    </source>
</evidence>
<dbReference type="AlphaFoldDB" id="A0A177W9P6"/>
<evidence type="ECO:0000256" key="5">
    <source>
        <dbReference type="ARBA" id="ARBA00010195"/>
    </source>
</evidence>
<dbReference type="OrthoDB" id="2019572at2759"/>
<evidence type="ECO:0000256" key="23">
    <source>
        <dbReference type="ARBA" id="ARBA00048707"/>
    </source>
</evidence>
<evidence type="ECO:0000313" key="27">
    <source>
        <dbReference type="EMBL" id="OAJ36434.1"/>
    </source>
</evidence>
<evidence type="ECO:0000256" key="11">
    <source>
        <dbReference type="ARBA" id="ARBA00022723"/>
    </source>
</evidence>
<evidence type="ECO:0000256" key="7">
    <source>
        <dbReference type="ARBA" id="ARBA00013260"/>
    </source>
</evidence>
<comment type="similarity">
    <text evidence="5">Belongs to the glycosyltransferase 14 family. XylT subfamily.</text>
</comment>
<dbReference type="Pfam" id="PF03407">
    <property type="entry name" value="Nucleotid_trans"/>
    <property type="match status" value="1"/>
</dbReference>
<evidence type="ECO:0000259" key="26">
    <source>
        <dbReference type="Pfam" id="PF03407"/>
    </source>
</evidence>
<dbReference type="PANTHER" id="PTHR46025:SF3">
    <property type="entry name" value="XYLOSYLTRANSFERASE OXT"/>
    <property type="match status" value="1"/>
</dbReference>
<dbReference type="GO" id="GO:0030158">
    <property type="term" value="F:protein xylosyltransferase activity"/>
    <property type="evidence" value="ECO:0007669"/>
    <property type="project" value="UniProtKB-EC"/>
</dbReference>
<proteinExistence type="inferred from homology"/>
<comment type="pathway">
    <text evidence="3">Glycan metabolism; chondroitin sulfate biosynthesis.</text>
</comment>
<comment type="catalytic activity">
    <reaction evidence="22">
        <text>UDP-alpha-D-xylose + L-seryl-[protein] = 3-O-(beta-D-xylosyl)-L-seryl-[protein] + UDP + H(+)</text>
        <dbReference type="Rhea" id="RHEA:50192"/>
        <dbReference type="Rhea" id="RHEA-COMP:9863"/>
        <dbReference type="Rhea" id="RHEA-COMP:12567"/>
        <dbReference type="ChEBI" id="CHEBI:15378"/>
        <dbReference type="ChEBI" id="CHEBI:29999"/>
        <dbReference type="ChEBI" id="CHEBI:57632"/>
        <dbReference type="ChEBI" id="CHEBI:58223"/>
        <dbReference type="ChEBI" id="CHEBI:132085"/>
        <dbReference type="EC" id="2.4.2.26"/>
    </reaction>
</comment>
<dbReference type="STRING" id="403673.A0A177W9P6"/>
<dbReference type="InterPro" id="IPR023476">
    <property type="entry name" value="Pep_tRNA_hydro_II_dom_sf"/>
</dbReference>
<dbReference type="EMBL" id="DS022300">
    <property type="protein sequence ID" value="OAJ36434.1"/>
    <property type="molecule type" value="Genomic_DNA"/>
</dbReference>
<dbReference type="GO" id="GO:0046872">
    <property type="term" value="F:metal ion binding"/>
    <property type="evidence" value="ECO:0007669"/>
    <property type="project" value="UniProtKB-KW"/>
</dbReference>
<evidence type="ECO:0000256" key="21">
    <source>
        <dbReference type="ARBA" id="ARBA00042865"/>
    </source>
</evidence>
<keyword evidence="11" id="KW-0479">Metal-binding</keyword>
<keyword evidence="10 25" id="KW-0812">Transmembrane</keyword>
<evidence type="ECO:0000256" key="15">
    <source>
        <dbReference type="ARBA" id="ARBA00022989"/>
    </source>
</evidence>
<keyword evidence="12 27" id="KW-0378">Hydrolase</keyword>
<dbReference type="Gene3D" id="3.40.1490.10">
    <property type="entry name" value="Bit1"/>
    <property type="match status" value="1"/>
</dbReference>
<dbReference type="GO" id="GO:0050650">
    <property type="term" value="P:chondroitin sulfate proteoglycan biosynthetic process"/>
    <property type="evidence" value="ECO:0007669"/>
    <property type="project" value="TreeGrafter"/>
</dbReference>
<evidence type="ECO:0000256" key="20">
    <source>
        <dbReference type="ARBA" id="ARBA00038050"/>
    </source>
</evidence>
<feature type="region of interest" description="Disordered" evidence="24">
    <location>
        <begin position="965"/>
        <end position="985"/>
    </location>
</feature>
<evidence type="ECO:0000256" key="19">
    <source>
        <dbReference type="ARBA" id="ARBA00023180"/>
    </source>
</evidence>
<dbReference type="GO" id="GO:0004045">
    <property type="term" value="F:peptidyl-tRNA hydrolase activity"/>
    <property type="evidence" value="ECO:0007669"/>
    <property type="project" value="UniProtKB-EC"/>
</dbReference>
<evidence type="ECO:0000256" key="22">
    <source>
        <dbReference type="ARBA" id="ARBA00047847"/>
    </source>
</evidence>
<protein>
    <recommendedName>
        <fullName evidence="21">Peptide O-xylosyltransferase</fullName>
        <ecNumber evidence="6">2.4.2.26</ecNumber>
        <ecNumber evidence="7">3.1.1.29</ecNumber>
    </recommendedName>
</protein>